<proteinExistence type="predicted"/>
<keyword evidence="3" id="KW-0812">Transmembrane</keyword>
<keyword evidence="3" id="KW-0472">Membrane</keyword>
<feature type="transmembrane region" description="Helical" evidence="3">
    <location>
        <begin position="30"/>
        <end position="52"/>
    </location>
</feature>
<dbReference type="EMBL" id="JAAHFQ010001091">
    <property type="protein sequence ID" value="NER32152.1"/>
    <property type="molecule type" value="Genomic_DNA"/>
</dbReference>
<evidence type="ECO:0000256" key="1">
    <source>
        <dbReference type="SAM" id="Coils"/>
    </source>
</evidence>
<keyword evidence="3" id="KW-1133">Transmembrane helix</keyword>
<evidence type="ECO:0000256" key="3">
    <source>
        <dbReference type="SAM" id="Phobius"/>
    </source>
</evidence>
<name>A0A6B3NP91_9CYAN</name>
<keyword evidence="1" id="KW-0175">Coiled coil</keyword>
<feature type="non-terminal residue" evidence="4">
    <location>
        <position position="1"/>
    </location>
</feature>
<gene>
    <name evidence="4" type="ORF">F6J89_32265</name>
</gene>
<organism evidence="4">
    <name type="scientific">Symploca sp. SIO1C4</name>
    <dbReference type="NCBI Taxonomy" id="2607765"/>
    <lineage>
        <taxon>Bacteria</taxon>
        <taxon>Bacillati</taxon>
        <taxon>Cyanobacteriota</taxon>
        <taxon>Cyanophyceae</taxon>
        <taxon>Coleofasciculales</taxon>
        <taxon>Coleofasciculaceae</taxon>
        <taxon>Symploca</taxon>
    </lineage>
</organism>
<dbReference type="AlphaFoldDB" id="A0A6B3NP91"/>
<protein>
    <submittedName>
        <fullName evidence="4">Uncharacterized protein</fullName>
    </submittedName>
</protein>
<accession>A0A6B3NP91</accession>
<sequence length="455" mass="50760">DQFPSGVEQQGEPLPATTSTPAPVNPKPSLLSLVVASVGLSIVVFSSILYLLTRPCVTGPCTAINEAQQLLEKSNSSLENLQSGKEVLEAQQQMNSAIKMLESIPMWSKEHSNARELLANYRQQSQNLEEVVEAMKTASRAAAQSQNPPHPASKWIEIQKLWRQAIARLEQVPADSQLQPLAQRKLKEYKTNLATINQRLLKERQSLEHIKAATDAAKIAEARQGVAQSLEHWQLVLATWQTALQRLNQIPQGTTAYKEAQQLSAIYTSKMALARDRKTQEQIAANAYNQGVRLAKLAQDAQKNQQWSTAVINWRNALTYVNQVPNNTFYYAKAQSLIDSYQESFEQAQAKLEVVIRTQQAREDLNRICFGGTQVCSYSISNNVIKVKLTRNYMQTVRKTALTAQVSGDSKAQAGVINHVLRLEDALEVVSSNAQMRLEVYTPDDSLIEVHRQGN</sequence>
<comment type="caution">
    <text evidence="4">The sequence shown here is derived from an EMBL/GenBank/DDBJ whole genome shotgun (WGS) entry which is preliminary data.</text>
</comment>
<feature type="coiled-coil region" evidence="1">
    <location>
        <begin position="331"/>
        <end position="358"/>
    </location>
</feature>
<evidence type="ECO:0000313" key="4">
    <source>
        <dbReference type="EMBL" id="NER32152.1"/>
    </source>
</evidence>
<feature type="coiled-coil region" evidence="1">
    <location>
        <begin position="64"/>
        <end position="138"/>
    </location>
</feature>
<reference evidence="4" key="1">
    <citation type="submission" date="2019-11" db="EMBL/GenBank/DDBJ databases">
        <title>Genomic insights into an expanded diversity of filamentous marine cyanobacteria reveals the extraordinary biosynthetic potential of Moorea and Okeania.</title>
        <authorList>
            <person name="Ferreira Leao T."/>
            <person name="Wang M."/>
            <person name="Moss N."/>
            <person name="Da Silva R."/>
            <person name="Sanders J."/>
            <person name="Nurk S."/>
            <person name="Gurevich A."/>
            <person name="Humphrey G."/>
            <person name="Reher R."/>
            <person name="Zhu Q."/>
            <person name="Belda-Ferre P."/>
            <person name="Glukhov E."/>
            <person name="Rex R."/>
            <person name="Dorrestein P.C."/>
            <person name="Knight R."/>
            <person name="Pevzner P."/>
            <person name="Gerwick W.H."/>
            <person name="Gerwick L."/>
        </authorList>
    </citation>
    <scope>NUCLEOTIDE SEQUENCE</scope>
    <source>
        <strain evidence="4">SIO1C4</strain>
    </source>
</reference>
<feature type="region of interest" description="Disordered" evidence="2">
    <location>
        <begin position="1"/>
        <end position="23"/>
    </location>
</feature>
<evidence type="ECO:0000256" key="2">
    <source>
        <dbReference type="SAM" id="MobiDB-lite"/>
    </source>
</evidence>